<dbReference type="AlphaFoldDB" id="A0A4R3XYV2"/>
<evidence type="ECO:0000313" key="4">
    <source>
        <dbReference type="Proteomes" id="UP000295367"/>
    </source>
</evidence>
<dbReference type="EMBL" id="SMCO01000012">
    <property type="protein sequence ID" value="TCV84292.1"/>
    <property type="molecule type" value="Genomic_DNA"/>
</dbReference>
<name>A0A4R3XYV2_9PROT</name>
<evidence type="ECO:0000259" key="2">
    <source>
        <dbReference type="Pfam" id="PF13439"/>
    </source>
</evidence>
<dbReference type="Pfam" id="PF00534">
    <property type="entry name" value="Glycos_transf_1"/>
    <property type="match status" value="1"/>
</dbReference>
<evidence type="ECO:0000313" key="3">
    <source>
        <dbReference type="EMBL" id="TCV84292.1"/>
    </source>
</evidence>
<dbReference type="PANTHER" id="PTHR45947:SF3">
    <property type="entry name" value="SULFOQUINOVOSYL TRANSFERASE SQD2"/>
    <property type="match status" value="1"/>
</dbReference>
<dbReference type="Proteomes" id="UP000295367">
    <property type="component" value="Unassembled WGS sequence"/>
</dbReference>
<accession>A0A4R3XYV2</accession>
<dbReference type="SUPFAM" id="SSF53756">
    <property type="entry name" value="UDP-Glycosyltransferase/glycogen phosphorylase"/>
    <property type="match status" value="1"/>
</dbReference>
<sequence>MKPIKIALIRQRYTAFGGAERFVERAVQALQGQGAQLTLITRSWDANVEREHLICDPLYFGNLWRDWGFARCVCRTLKHQTFDLIQSHERLSCCDVFRAGDGVHREWLSQRKRTMGLFGKLGINLNPYHHYVMAAEKKMFHSPQLKAVICNSSMVKAEIQRYFGLDEAKLHVIYSGVDTEAYHPRLKLAHRESIRNQYQIPQDAPLFLFVGSGFERKGLPVLLQAMKQLPENAHLLIVGKDKKLASLKTQSHTMGLSSRIHFAGGQQDTKPYYGAADVFVLPTLYDPFPNVALEAMASGLPVITSLKSGAAELIIQGKNGFVCDALDLPQLVRHMHQLMSPEMQISTGTAARETMATRNLDTMGIQLLELYKTLLPS</sequence>
<dbReference type="InterPro" id="IPR028098">
    <property type="entry name" value="Glyco_trans_4-like_N"/>
</dbReference>
<dbReference type="Pfam" id="PF13439">
    <property type="entry name" value="Glyco_transf_4"/>
    <property type="match status" value="1"/>
</dbReference>
<organism evidence="3 4">
    <name type="scientific">Sulfurirhabdus autotrophica</name>
    <dbReference type="NCBI Taxonomy" id="1706046"/>
    <lineage>
        <taxon>Bacteria</taxon>
        <taxon>Pseudomonadati</taxon>
        <taxon>Pseudomonadota</taxon>
        <taxon>Betaproteobacteria</taxon>
        <taxon>Nitrosomonadales</taxon>
        <taxon>Sulfuricellaceae</taxon>
        <taxon>Sulfurirhabdus</taxon>
    </lineage>
</organism>
<reference evidence="3 4" key="1">
    <citation type="submission" date="2019-03" db="EMBL/GenBank/DDBJ databases">
        <title>Genomic Encyclopedia of Type Strains, Phase IV (KMG-IV): sequencing the most valuable type-strain genomes for metagenomic binning, comparative biology and taxonomic classification.</title>
        <authorList>
            <person name="Goeker M."/>
        </authorList>
    </citation>
    <scope>NUCLEOTIDE SEQUENCE [LARGE SCALE GENOMIC DNA]</scope>
    <source>
        <strain evidence="3 4">DSM 100309</strain>
    </source>
</reference>
<proteinExistence type="predicted"/>
<dbReference type="GO" id="GO:0016758">
    <property type="term" value="F:hexosyltransferase activity"/>
    <property type="evidence" value="ECO:0007669"/>
    <property type="project" value="TreeGrafter"/>
</dbReference>
<dbReference type="RefSeq" id="WP_124945468.1">
    <property type="nucleotide sequence ID" value="NZ_BHVT01000015.1"/>
</dbReference>
<dbReference type="InterPro" id="IPR001296">
    <property type="entry name" value="Glyco_trans_1"/>
</dbReference>
<dbReference type="InterPro" id="IPR050194">
    <property type="entry name" value="Glycosyltransferase_grp1"/>
</dbReference>
<comment type="caution">
    <text evidence="3">The sequence shown here is derived from an EMBL/GenBank/DDBJ whole genome shotgun (WGS) entry which is preliminary data.</text>
</comment>
<evidence type="ECO:0000259" key="1">
    <source>
        <dbReference type="Pfam" id="PF00534"/>
    </source>
</evidence>
<keyword evidence="3" id="KW-0808">Transferase</keyword>
<dbReference type="CDD" id="cd03801">
    <property type="entry name" value="GT4_PimA-like"/>
    <property type="match status" value="1"/>
</dbReference>
<protein>
    <submittedName>
        <fullName evidence="3">UDP-glucose:(Heptosyl)LPS alpha-1,3-glucosyltransferase</fullName>
    </submittedName>
</protein>
<dbReference type="OrthoDB" id="433681at2"/>
<dbReference type="Gene3D" id="3.40.50.2000">
    <property type="entry name" value="Glycogen Phosphorylase B"/>
    <property type="match status" value="2"/>
</dbReference>
<gene>
    <name evidence="3" type="ORF">EDC63_11256</name>
</gene>
<keyword evidence="4" id="KW-1185">Reference proteome</keyword>
<feature type="domain" description="Glycosyl transferase family 1" evidence="1">
    <location>
        <begin position="191"/>
        <end position="341"/>
    </location>
</feature>
<dbReference type="PANTHER" id="PTHR45947">
    <property type="entry name" value="SULFOQUINOVOSYL TRANSFERASE SQD2"/>
    <property type="match status" value="1"/>
</dbReference>
<feature type="domain" description="Glycosyltransferase subfamily 4-like N-terminal" evidence="2">
    <location>
        <begin position="16"/>
        <end position="180"/>
    </location>
</feature>